<reference evidence="8 9" key="1">
    <citation type="submission" date="2019-08" db="EMBL/GenBank/DDBJ databases">
        <title>In-depth cultivation of the pig gut microbiome towards novel bacterial diversity and tailored functional studies.</title>
        <authorList>
            <person name="Wylensek D."/>
            <person name="Hitch T.C.A."/>
            <person name="Clavel T."/>
        </authorList>
    </citation>
    <scope>NUCLEOTIDE SEQUENCE [LARGE SCALE GENOMIC DNA]</scope>
    <source>
        <strain evidence="8 9">Oil+RF-744-GAM-WT-6</strain>
    </source>
</reference>
<evidence type="ECO:0000259" key="7">
    <source>
        <dbReference type="PROSITE" id="PS51880"/>
    </source>
</evidence>
<dbReference type="FunFam" id="1.10.3210.10:FF:000001">
    <property type="entry name" value="GTP pyrophosphokinase RelA"/>
    <property type="match status" value="1"/>
</dbReference>
<dbReference type="NCBIfam" id="TIGR00691">
    <property type="entry name" value="spoT_relA"/>
    <property type="match status" value="1"/>
</dbReference>
<accession>A0A7X2NPQ4</accession>
<comment type="similarity">
    <text evidence="4">Belongs to the relA/spoT family.</text>
</comment>
<dbReference type="PROSITE" id="PS51831">
    <property type="entry name" value="HD"/>
    <property type="match status" value="1"/>
</dbReference>
<keyword evidence="9" id="KW-1185">Reference proteome</keyword>
<dbReference type="AlphaFoldDB" id="A0A7X2NPQ4"/>
<evidence type="ECO:0000259" key="6">
    <source>
        <dbReference type="PROSITE" id="PS51831"/>
    </source>
</evidence>
<dbReference type="SMART" id="SM00471">
    <property type="entry name" value="HDc"/>
    <property type="match status" value="1"/>
</dbReference>
<comment type="pathway">
    <text evidence="1">Purine metabolism; ppGpp biosynthesis; ppGpp from GTP: step 1/2.</text>
</comment>
<dbReference type="Pfam" id="PF04607">
    <property type="entry name" value="RelA_SpoT"/>
    <property type="match status" value="1"/>
</dbReference>
<dbReference type="GO" id="GO:0005886">
    <property type="term" value="C:plasma membrane"/>
    <property type="evidence" value="ECO:0007669"/>
    <property type="project" value="TreeGrafter"/>
</dbReference>
<dbReference type="PANTHER" id="PTHR21262">
    <property type="entry name" value="GUANOSINE-3',5'-BIS DIPHOSPHATE 3'-PYROPHOSPHOHYDROLASE"/>
    <property type="match status" value="1"/>
</dbReference>
<dbReference type="InterPro" id="IPR006674">
    <property type="entry name" value="HD_domain"/>
</dbReference>
<dbReference type="PROSITE" id="PS51880">
    <property type="entry name" value="TGS"/>
    <property type="match status" value="1"/>
</dbReference>
<dbReference type="EMBL" id="VUMN01000001">
    <property type="protein sequence ID" value="MSS57314.1"/>
    <property type="molecule type" value="Genomic_DNA"/>
</dbReference>
<dbReference type="InterPro" id="IPR043519">
    <property type="entry name" value="NT_sf"/>
</dbReference>
<dbReference type="RefSeq" id="WP_154501960.1">
    <property type="nucleotide sequence ID" value="NZ_VUMN01000001.1"/>
</dbReference>
<proteinExistence type="inferred from homology"/>
<dbReference type="Gene3D" id="3.30.70.260">
    <property type="match status" value="1"/>
</dbReference>
<comment type="catalytic activity">
    <reaction evidence="3">
        <text>GTP + ATP = guanosine 3'-diphosphate 5'-triphosphate + AMP</text>
        <dbReference type="Rhea" id="RHEA:22088"/>
        <dbReference type="ChEBI" id="CHEBI:30616"/>
        <dbReference type="ChEBI" id="CHEBI:37565"/>
        <dbReference type="ChEBI" id="CHEBI:142410"/>
        <dbReference type="ChEBI" id="CHEBI:456215"/>
        <dbReference type="EC" id="2.7.6.5"/>
    </reaction>
</comment>
<dbReference type="InterPro" id="IPR033655">
    <property type="entry name" value="TGS_RelA/SpoT"/>
</dbReference>
<evidence type="ECO:0000313" key="9">
    <source>
        <dbReference type="Proteomes" id="UP000461880"/>
    </source>
</evidence>
<dbReference type="Gene3D" id="3.10.20.30">
    <property type="match status" value="1"/>
</dbReference>
<protein>
    <recommendedName>
        <fullName evidence="2">GTP diphosphokinase</fullName>
        <ecNumber evidence="2">2.7.6.5</ecNumber>
    </recommendedName>
</protein>
<dbReference type="Proteomes" id="UP000461880">
    <property type="component" value="Unassembled WGS sequence"/>
</dbReference>
<evidence type="ECO:0000256" key="2">
    <source>
        <dbReference type="ARBA" id="ARBA00013251"/>
    </source>
</evidence>
<name>A0A7X2NPQ4_9FIRM</name>
<dbReference type="FunFam" id="3.10.20.30:FF:000002">
    <property type="entry name" value="GTP pyrophosphokinase (RelA/SpoT)"/>
    <property type="match status" value="1"/>
</dbReference>
<feature type="domain" description="HD" evidence="6">
    <location>
        <begin position="51"/>
        <end position="152"/>
    </location>
</feature>
<feature type="domain" description="TGS" evidence="7">
    <location>
        <begin position="398"/>
        <end position="461"/>
    </location>
</feature>
<sequence>MAEVKNAGVSDVLEEAGKYIHKPENLALIQHAANYAAEHHAGQFRRSGEPYTVHLNNVAYILATLKCGPKTIAAGFLHDTIEDTGVSKEELAAEFDPEIADLVEAVTKVGTLEYKGKDDPEYQAANHRKIFIAMAKDVRVILIKLADRLHNMRTLEYQPEASQQRIAAETLDVYAPIAHRLGISSIKNELEDLSFYYLNREEYYRIAHLVEAKKTERDASVQKMIAEISAMLKEHGLEFRIFGRSKHLYSIYHKMVIRNKRFDEILDLLAIRIVTKTELNCYEILGYIHAKYRPIPGRLKDYIAVPKTNMYQSLHTTIIGDEGKIFEVQIRTEEMDAIAERGVAAHWRYKEGSRYDPKTEQKEIEDKLSWFRDFAVFTGENENESASEYMATLQKDVFEANVYVMTPKGRVIDLPNGATPIDFAYRIHTDVGHTAVGAIVNDAMVPLNTELHTGDVVQIKTMKGTGPSEDWLKFVKTNQAKQKIKAYFAKKETEKREQLIDAGEKVLSDELRKRGFDPKDWMDKKKLENISNQFSAQTYTDLMYGLAVKTINPTSVCEKLTNQKRSLNDNESMQKLLSREPSRKQHVQTRTGIIIPGIEAMKLSIAQCCLPVYGDDIVGFVTKGEGVKVHRADCPNVASEKARIMHVEWDEENPDRVYDSDLTISAHDRSFLLTDIVTAVSQSRAPLIKVSADANQETLMTLIKLKIQVHNLAQLTTLIANLRKVESVISVERAVH</sequence>
<dbReference type="Gene3D" id="1.10.3210.10">
    <property type="entry name" value="Hypothetical protein af1432"/>
    <property type="match status" value="1"/>
</dbReference>
<dbReference type="PANTHER" id="PTHR21262:SF31">
    <property type="entry name" value="GTP PYROPHOSPHOKINASE"/>
    <property type="match status" value="1"/>
</dbReference>
<evidence type="ECO:0000313" key="8">
    <source>
        <dbReference type="EMBL" id="MSS57314.1"/>
    </source>
</evidence>
<dbReference type="UniPathway" id="UPA00908">
    <property type="reaction ID" value="UER00884"/>
</dbReference>
<dbReference type="SUPFAM" id="SSF81301">
    <property type="entry name" value="Nucleotidyltransferase"/>
    <property type="match status" value="1"/>
</dbReference>
<dbReference type="InterPro" id="IPR012676">
    <property type="entry name" value="TGS-like"/>
</dbReference>
<dbReference type="CDD" id="cd01668">
    <property type="entry name" value="TGS_RSH"/>
    <property type="match status" value="1"/>
</dbReference>
<dbReference type="InterPro" id="IPR004095">
    <property type="entry name" value="TGS"/>
</dbReference>
<organism evidence="8 9">
    <name type="scientific">Stecheria intestinalis</name>
    <dbReference type="NCBI Taxonomy" id="2606630"/>
    <lineage>
        <taxon>Bacteria</taxon>
        <taxon>Bacillati</taxon>
        <taxon>Bacillota</taxon>
        <taxon>Erysipelotrichia</taxon>
        <taxon>Erysipelotrichales</taxon>
        <taxon>Erysipelotrichaceae</taxon>
        <taxon>Stecheria</taxon>
    </lineage>
</organism>
<evidence type="ECO:0000256" key="3">
    <source>
        <dbReference type="ARBA" id="ARBA00048244"/>
    </source>
</evidence>
<dbReference type="Gene3D" id="3.30.460.10">
    <property type="entry name" value="Beta Polymerase, domain 2"/>
    <property type="match status" value="1"/>
</dbReference>
<dbReference type="PROSITE" id="PS51671">
    <property type="entry name" value="ACT"/>
    <property type="match status" value="1"/>
</dbReference>
<dbReference type="GO" id="GO:0008728">
    <property type="term" value="F:GTP diphosphokinase activity"/>
    <property type="evidence" value="ECO:0007669"/>
    <property type="project" value="UniProtKB-EC"/>
</dbReference>
<dbReference type="InterPro" id="IPR003607">
    <property type="entry name" value="HD/PDEase_dom"/>
</dbReference>
<dbReference type="CDD" id="cd05399">
    <property type="entry name" value="NT_Rel-Spo_like"/>
    <property type="match status" value="1"/>
</dbReference>
<dbReference type="InterPro" id="IPR002912">
    <property type="entry name" value="ACT_dom"/>
</dbReference>
<evidence type="ECO:0000256" key="4">
    <source>
        <dbReference type="RuleBase" id="RU003847"/>
    </source>
</evidence>
<evidence type="ECO:0000256" key="1">
    <source>
        <dbReference type="ARBA" id="ARBA00004976"/>
    </source>
</evidence>
<dbReference type="CDD" id="cd04876">
    <property type="entry name" value="ACT_RelA-SpoT"/>
    <property type="match status" value="1"/>
</dbReference>
<dbReference type="GO" id="GO:0015970">
    <property type="term" value="P:guanosine tetraphosphate biosynthetic process"/>
    <property type="evidence" value="ECO:0007669"/>
    <property type="project" value="UniProtKB-UniPathway"/>
</dbReference>
<comment type="caution">
    <text evidence="8">The sequence shown here is derived from an EMBL/GenBank/DDBJ whole genome shotgun (WGS) entry which is preliminary data.</text>
</comment>
<feature type="domain" description="ACT" evidence="5">
    <location>
        <begin position="661"/>
        <end position="736"/>
    </location>
</feature>
<dbReference type="Pfam" id="PF13291">
    <property type="entry name" value="ACT_4"/>
    <property type="match status" value="1"/>
</dbReference>
<dbReference type="Pfam" id="PF02824">
    <property type="entry name" value="TGS"/>
    <property type="match status" value="1"/>
</dbReference>
<dbReference type="SMART" id="SM00954">
    <property type="entry name" value="RelA_SpoT"/>
    <property type="match status" value="1"/>
</dbReference>
<evidence type="ECO:0000259" key="5">
    <source>
        <dbReference type="PROSITE" id="PS51671"/>
    </source>
</evidence>
<dbReference type="SUPFAM" id="SSF81271">
    <property type="entry name" value="TGS-like"/>
    <property type="match status" value="1"/>
</dbReference>
<dbReference type="EC" id="2.7.6.5" evidence="2"/>
<keyword evidence="8" id="KW-0378">Hydrolase</keyword>
<dbReference type="InterPro" id="IPR004811">
    <property type="entry name" value="RelA/Spo_fam"/>
</dbReference>
<dbReference type="InterPro" id="IPR012675">
    <property type="entry name" value="Beta-grasp_dom_sf"/>
</dbReference>
<comment type="function">
    <text evidence="4">In eubacteria ppGpp (guanosine 3'-diphosphate 5'-diphosphate) is a mediator of the stringent response that coordinates a variety of cellular activities in response to changes in nutritional abundance.</text>
</comment>
<dbReference type="SUPFAM" id="SSF109604">
    <property type="entry name" value="HD-domain/PDEase-like"/>
    <property type="match status" value="1"/>
</dbReference>
<dbReference type="GO" id="GO:0016787">
    <property type="term" value="F:hydrolase activity"/>
    <property type="evidence" value="ECO:0007669"/>
    <property type="project" value="UniProtKB-KW"/>
</dbReference>
<dbReference type="Pfam" id="PF13328">
    <property type="entry name" value="HD_4"/>
    <property type="match status" value="1"/>
</dbReference>
<dbReference type="InterPro" id="IPR007685">
    <property type="entry name" value="RelA_SpoT"/>
</dbReference>
<gene>
    <name evidence="8" type="ORF">FYJ51_00110</name>
</gene>
<dbReference type="FunFam" id="3.30.460.10:FF:000001">
    <property type="entry name" value="GTP pyrophosphokinase RelA"/>
    <property type="match status" value="1"/>
</dbReference>